<comment type="similarity">
    <text evidence="2">Belongs to the nematode transthyretin-like family.</text>
</comment>
<evidence type="ECO:0000256" key="2">
    <source>
        <dbReference type="ARBA" id="ARBA00010112"/>
    </source>
</evidence>
<keyword evidence="4 5" id="KW-0732">Signal</keyword>
<accession>A0AAN5IBC8</accession>
<dbReference type="InterPro" id="IPR001534">
    <property type="entry name" value="Transthyretin-like"/>
</dbReference>
<evidence type="ECO:0000256" key="1">
    <source>
        <dbReference type="ARBA" id="ARBA00004613"/>
    </source>
</evidence>
<evidence type="ECO:0000313" key="6">
    <source>
        <dbReference type="EMBL" id="GMR59817.1"/>
    </source>
</evidence>
<evidence type="ECO:0000256" key="5">
    <source>
        <dbReference type="SAM" id="SignalP"/>
    </source>
</evidence>
<feature type="signal peptide" evidence="5">
    <location>
        <begin position="1"/>
        <end position="22"/>
    </location>
</feature>
<dbReference type="Gene3D" id="2.60.40.3330">
    <property type="match status" value="1"/>
</dbReference>
<proteinExistence type="inferred from homology"/>
<dbReference type="Proteomes" id="UP001328107">
    <property type="component" value="Unassembled WGS sequence"/>
</dbReference>
<dbReference type="EMBL" id="BTRK01000006">
    <property type="protein sequence ID" value="GMR59817.1"/>
    <property type="molecule type" value="Genomic_DNA"/>
</dbReference>
<gene>
    <name evidence="6" type="ORF">PMAYCL1PPCAC_30012</name>
</gene>
<dbReference type="GO" id="GO:0009986">
    <property type="term" value="C:cell surface"/>
    <property type="evidence" value="ECO:0007669"/>
    <property type="project" value="InterPro"/>
</dbReference>
<dbReference type="AlphaFoldDB" id="A0AAN5IBC8"/>
<comment type="caution">
    <text evidence="6">The sequence shown here is derived from an EMBL/GenBank/DDBJ whole genome shotgun (WGS) entry which is preliminary data.</text>
</comment>
<dbReference type="PANTHER" id="PTHR21700">
    <property type="entry name" value="TRANSTHYRETIN-LIKE FAMILY PROTEIN-RELATED"/>
    <property type="match status" value="1"/>
</dbReference>
<reference evidence="7" key="1">
    <citation type="submission" date="2022-10" db="EMBL/GenBank/DDBJ databases">
        <title>Genome assembly of Pristionchus species.</title>
        <authorList>
            <person name="Yoshida K."/>
            <person name="Sommer R.J."/>
        </authorList>
    </citation>
    <scope>NUCLEOTIDE SEQUENCE [LARGE SCALE GENOMIC DNA]</scope>
    <source>
        <strain evidence="7">RS5460</strain>
    </source>
</reference>
<keyword evidence="7" id="KW-1185">Reference proteome</keyword>
<dbReference type="Pfam" id="PF01060">
    <property type="entry name" value="TTR-52"/>
    <property type="match status" value="1"/>
</dbReference>
<evidence type="ECO:0000256" key="3">
    <source>
        <dbReference type="ARBA" id="ARBA00022525"/>
    </source>
</evidence>
<name>A0AAN5IBC8_9BILA</name>
<protein>
    <submittedName>
        <fullName evidence="6">Uncharacterized protein</fullName>
    </submittedName>
</protein>
<dbReference type="GO" id="GO:0005576">
    <property type="term" value="C:extracellular region"/>
    <property type="evidence" value="ECO:0007669"/>
    <property type="project" value="UniProtKB-SubCell"/>
</dbReference>
<dbReference type="InterPro" id="IPR038479">
    <property type="entry name" value="Transthyretin-like_sf"/>
</dbReference>
<organism evidence="6 7">
    <name type="scientific">Pristionchus mayeri</name>
    <dbReference type="NCBI Taxonomy" id="1317129"/>
    <lineage>
        <taxon>Eukaryota</taxon>
        <taxon>Metazoa</taxon>
        <taxon>Ecdysozoa</taxon>
        <taxon>Nematoda</taxon>
        <taxon>Chromadorea</taxon>
        <taxon>Rhabditida</taxon>
        <taxon>Rhabditina</taxon>
        <taxon>Diplogasteromorpha</taxon>
        <taxon>Diplogasteroidea</taxon>
        <taxon>Neodiplogasteridae</taxon>
        <taxon>Pristionchus</taxon>
    </lineage>
</organism>
<keyword evidence="3" id="KW-0964">Secreted</keyword>
<sequence length="145" mass="15910">MIFCLQMHFLLLALSLPLLSSALPWGTIQSAAVKGKLKCNGEPAGDVKVKLYDVDTFDLDDLMAEGVSSRDGTFKLAGSEKENTTIDPKINIYHKCNYNGMCLKKISIDIPQEYVTEGERPDRVFDIGEINLAGSFSGESTDCLN</sequence>
<dbReference type="PANTHER" id="PTHR21700:SF24">
    <property type="entry name" value="TRANSTHYRETIN-LIKE FAMILY PROTEIN"/>
    <property type="match status" value="1"/>
</dbReference>
<evidence type="ECO:0000256" key="4">
    <source>
        <dbReference type="ARBA" id="ARBA00022729"/>
    </source>
</evidence>
<evidence type="ECO:0000313" key="7">
    <source>
        <dbReference type="Proteomes" id="UP001328107"/>
    </source>
</evidence>
<feature type="chain" id="PRO_5043046987" evidence="5">
    <location>
        <begin position="23"/>
        <end position="145"/>
    </location>
</feature>
<comment type="subcellular location">
    <subcellularLocation>
        <location evidence="1">Secreted</location>
    </subcellularLocation>
</comment>